<dbReference type="InterPro" id="IPR001763">
    <property type="entry name" value="Rhodanese-like_dom"/>
</dbReference>
<dbReference type="PROSITE" id="PS50206">
    <property type="entry name" value="RHODANESE_3"/>
    <property type="match status" value="1"/>
</dbReference>
<dbReference type="PANTHER" id="PTHR43031">
    <property type="entry name" value="FAD-DEPENDENT OXIDOREDUCTASE"/>
    <property type="match status" value="1"/>
</dbReference>
<keyword evidence="3" id="KW-1185">Reference proteome</keyword>
<dbReference type="Gene3D" id="3.40.250.10">
    <property type="entry name" value="Rhodanese-like domain"/>
    <property type="match status" value="1"/>
</dbReference>
<feature type="domain" description="Rhodanese" evidence="1">
    <location>
        <begin position="15"/>
        <end position="98"/>
    </location>
</feature>
<dbReference type="SUPFAM" id="SSF52821">
    <property type="entry name" value="Rhodanese/Cell cycle control phosphatase"/>
    <property type="match status" value="1"/>
</dbReference>
<protein>
    <submittedName>
        <fullName evidence="2">Rhodanese-like domain-containing protein</fullName>
    </submittedName>
</protein>
<gene>
    <name evidence="2" type="ORF">H0266_08880</name>
</gene>
<dbReference type="RefSeq" id="WP_181472050.1">
    <property type="nucleotide sequence ID" value="NZ_JACEFG010000002.1"/>
</dbReference>
<dbReference type="InterPro" id="IPR036873">
    <property type="entry name" value="Rhodanese-like_dom_sf"/>
</dbReference>
<dbReference type="AlphaFoldDB" id="A0A838CST4"/>
<dbReference type="PANTHER" id="PTHR43031:SF17">
    <property type="entry name" value="SULFURTRANSFERASE YTWF-RELATED"/>
    <property type="match status" value="1"/>
</dbReference>
<name>A0A838CST4_9BACI</name>
<dbReference type="Proteomes" id="UP000571017">
    <property type="component" value="Unassembled WGS sequence"/>
</dbReference>
<accession>A0A838CST4</accession>
<sequence length="98" mass="10736">MKTIEAKDVQKKLENGEDLNIIDVREDEEVAAGKIPGAKHIPLGSIEGRTNELDSSTSYIMVCRSGGRSSQATQFLEQQGFDVTNMNGGMMSWEGKTE</sequence>
<dbReference type="SMART" id="SM00450">
    <property type="entry name" value="RHOD"/>
    <property type="match status" value="1"/>
</dbReference>
<dbReference type="Pfam" id="PF00581">
    <property type="entry name" value="Rhodanese"/>
    <property type="match status" value="1"/>
</dbReference>
<evidence type="ECO:0000313" key="2">
    <source>
        <dbReference type="EMBL" id="MBA2175004.1"/>
    </source>
</evidence>
<dbReference type="EMBL" id="JACEFG010000002">
    <property type="protein sequence ID" value="MBA2175004.1"/>
    <property type="molecule type" value="Genomic_DNA"/>
</dbReference>
<dbReference type="CDD" id="cd00158">
    <property type="entry name" value="RHOD"/>
    <property type="match status" value="1"/>
</dbReference>
<dbReference type="InterPro" id="IPR050229">
    <property type="entry name" value="GlpE_sulfurtransferase"/>
</dbReference>
<reference evidence="2 3" key="1">
    <citation type="journal article" date="2004" name="Extremophiles">
        <title>Halobacillus locisalis sp. nov., a halophilic bacterium isolated from a marine solar saltern of the Yellow Sea in Korea.</title>
        <authorList>
            <person name="Yoon J.H."/>
            <person name="Kang K.H."/>
            <person name="Oh T.K."/>
            <person name="Park Y.H."/>
        </authorList>
    </citation>
    <scope>NUCLEOTIDE SEQUENCE [LARGE SCALE GENOMIC DNA]</scope>
    <source>
        <strain evidence="2 3">KCTC 3788</strain>
    </source>
</reference>
<proteinExistence type="predicted"/>
<evidence type="ECO:0000313" key="3">
    <source>
        <dbReference type="Proteomes" id="UP000571017"/>
    </source>
</evidence>
<comment type="caution">
    <text evidence="2">The sequence shown here is derived from an EMBL/GenBank/DDBJ whole genome shotgun (WGS) entry which is preliminary data.</text>
</comment>
<evidence type="ECO:0000259" key="1">
    <source>
        <dbReference type="PROSITE" id="PS50206"/>
    </source>
</evidence>
<organism evidence="2 3">
    <name type="scientific">Halobacillus locisalis</name>
    <dbReference type="NCBI Taxonomy" id="220753"/>
    <lineage>
        <taxon>Bacteria</taxon>
        <taxon>Bacillati</taxon>
        <taxon>Bacillota</taxon>
        <taxon>Bacilli</taxon>
        <taxon>Bacillales</taxon>
        <taxon>Bacillaceae</taxon>
        <taxon>Halobacillus</taxon>
    </lineage>
</organism>